<dbReference type="KEGG" id="siw:GH266_19360"/>
<dbReference type="OrthoDB" id="34396at2"/>
<evidence type="ECO:0000256" key="1">
    <source>
        <dbReference type="SAM" id="SignalP"/>
    </source>
</evidence>
<proteinExistence type="predicted"/>
<dbReference type="Proteomes" id="UP000435648">
    <property type="component" value="Chromosome"/>
</dbReference>
<evidence type="ECO:0000313" key="2">
    <source>
        <dbReference type="EMBL" id="QGZ36457.1"/>
    </source>
</evidence>
<protein>
    <recommendedName>
        <fullName evidence="4">Cytochrome P460</fullName>
    </recommendedName>
</protein>
<dbReference type="CDD" id="cd20716">
    <property type="entry name" value="cyt_P460_fam"/>
    <property type="match status" value="1"/>
</dbReference>
<dbReference type="InterPro" id="IPR038142">
    <property type="entry name" value="Cytochrome_P460_sp"/>
</dbReference>
<feature type="signal peptide" evidence="1">
    <location>
        <begin position="1"/>
        <end position="23"/>
    </location>
</feature>
<feature type="chain" id="PRO_5032980617" description="Cytochrome P460" evidence="1">
    <location>
        <begin position="24"/>
        <end position="200"/>
    </location>
</feature>
<dbReference type="RefSeq" id="WP_158195294.1">
    <property type="nucleotide sequence ID" value="NZ_CP046908.1"/>
</dbReference>
<organism evidence="2 3">
    <name type="scientific">Stappia indica</name>
    <dbReference type="NCBI Taxonomy" id="538381"/>
    <lineage>
        <taxon>Bacteria</taxon>
        <taxon>Pseudomonadati</taxon>
        <taxon>Pseudomonadota</taxon>
        <taxon>Alphaproteobacteria</taxon>
        <taxon>Hyphomicrobiales</taxon>
        <taxon>Stappiaceae</taxon>
        <taxon>Stappia</taxon>
    </lineage>
</organism>
<gene>
    <name evidence="2" type="ORF">GH266_19360</name>
</gene>
<sequence length="200" mass="21655">MTRLLLPAGAMLALLLAAPEGQASGCIAARPDTALAADEANAVYDCLQDILQEGYRQGDKRWIPAEYVEDYRSWTPASRYPAFSAAHGGRHLVTYVNQVGAQDYLRFSESEVEMPTGSLIAAESFSVDERGRAQPGPLFLMEKVEPGRSPQTDDWFYMAVAPNGSPMVMDVISSCGTCHQGQLGQRGGLGYPPAEARLAR</sequence>
<dbReference type="AlphaFoldDB" id="A0A857CC86"/>
<evidence type="ECO:0008006" key="4">
    <source>
        <dbReference type="Google" id="ProtNLM"/>
    </source>
</evidence>
<reference evidence="2 3" key="1">
    <citation type="submission" date="2019-12" db="EMBL/GenBank/DDBJ databases">
        <title>The genome of Stappia indica PHM037.</title>
        <authorList>
            <person name="Kacar D."/>
            <person name="Galan B."/>
            <person name="Canedo L."/>
            <person name="Rodriguez P."/>
            <person name="de la Calle F."/>
            <person name="Garcia J.L."/>
        </authorList>
    </citation>
    <scope>NUCLEOTIDE SEQUENCE [LARGE SCALE GENOMIC DNA]</scope>
    <source>
        <strain evidence="2 3">PHM037</strain>
    </source>
</reference>
<dbReference type="EMBL" id="CP046908">
    <property type="protein sequence ID" value="QGZ36457.1"/>
    <property type="molecule type" value="Genomic_DNA"/>
</dbReference>
<keyword evidence="1" id="KW-0732">Signal</keyword>
<accession>A0A857CC86</accession>
<name>A0A857CC86_9HYPH</name>
<evidence type="ECO:0000313" key="3">
    <source>
        <dbReference type="Proteomes" id="UP000435648"/>
    </source>
</evidence>
<dbReference type="Gene3D" id="3.50.70.20">
    <property type="entry name" value="Cytochrome P460"/>
    <property type="match status" value="1"/>
</dbReference>